<dbReference type="AlphaFoldDB" id="A0AAD5S198"/>
<dbReference type="Proteomes" id="UP001212841">
    <property type="component" value="Unassembled WGS sequence"/>
</dbReference>
<gene>
    <name evidence="1" type="ORF">HK097_006732</name>
</gene>
<reference evidence="1" key="1">
    <citation type="submission" date="2020-05" db="EMBL/GenBank/DDBJ databases">
        <title>Phylogenomic resolution of chytrid fungi.</title>
        <authorList>
            <person name="Stajich J.E."/>
            <person name="Amses K."/>
            <person name="Simmons R."/>
            <person name="Seto K."/>
            <person name="Myers J."/>
            <person name="Bonds A."/>
            <person name="Quandt C.A."/>
            <person name="Barry K."/>
            <person name="Liu P."/>
            <person name="Grigoriev I."/>
            <person name="Longcore J.E."/>
            <person name="James T.Y."/>
        </authorList>
    </citation>
    <scope>NUCLEOTIDE SEQUENCE</scope>
    <source>
        <strain evidence="1">JEL0318</strain>
    </source>
</reference>
<proteinExistence type="predicted"/>
<dbReference type="EMBL" id="JADGJD010003164">
    <property type="protein sequence ID" value="KAJ3025202.1"/>
    <property type="molecule type" value="Genomic_DNA"/>
</dbReference>
<accession>A0AAD5S198</accession>
<feature type="non-terminal residue" evidence="1">
    <location>
        <position position="163"/>
    </location>
</feature>
<evidence type="ECO:0000313" key="1">
    <source>
        <dbReference type="EMBL" id="KAJ3025202.1"/>
    </source>
</evidence>
<protein>
    <submittedName>
        <fullName evidence="1">Uncharacterized protein</fullName>
    </submittedName>
</protein>
<keyword evidence="2" id="KW-1185">Reference proteome</keyword>
<sequence length="163" mass="18302">MAAGLVEGEDPILSAHTQLSMYRREREVVLEPPPPRKRYLLPSKVMKQHLTEFDYSLFDSVPIPSAPSVKERQRYIETVLDDSDSRNPVIMRALESKVSARVAKGFITLSAEPASAVGEFDPEKGRGGVIDDLDEKLTRFKEVEELYDAIMKTIKGSHLDADQ</sequence>
<evidence type="ECO:0000313" key="2">
    <source>
        <dbReference type="Proteomes" id="UP001212841"/>
    </source>
</evidence>
<organism evidence="1 2">
    <name type="scientific">Rhizophlyctis rosea</name>
    <dbReference type="NCBI Taxonomy" id="64517"/>
    <lineage>
        <taxon>Eukaryota</taxon>
        <taxon>Fungi</taxon>
        <taxon>Fungi incertae sedis</taxon>
        <taxon>Chytridiomycota</taxon>
        <taxon>Chytridiomycota incertae sedis</taxon>
        <taxon>Chytridiomycetes</taxon>
        <taxon>Rhizophlyctidales</taxon>
        <taxon>Rhizophlyctidaceae</taxon>
        <taxon>Rhizophlyctis</taxon>
    </lineage>
</organism>
<name>A0AAD5S198_9FUNG</name>
<comment type="caution">
    <text evidence="1">The sequence shown here is derived from an EMBL/GenBank/DDBJ whole genome shotgun (WGS) entry which is preliminary data.</text>
</comment>